<dbReference type="InterPro" id="IPR039425">
    <property type="entry name" value="RNA_pol_sigma-70-like"/>
</dbReference>
<evidence type="ECO:0000259" key="6">
    <source>
        <dbReference type="Pfam" id="PF08281"/>
    </source>
</evidence>
<evidence type="ECO:0000256" key="4">
    <source>
        <dbReference type="ARBA" id="ARBA00023163"/>
    </source>
</evidence>
<dbReference type="EMBL" id="FWXT01000002">
    <property type="protein sequence ID" value="SMC88529.1"/>
    <property type="molecule type" value="Genomic_DNA"/>
</dbReference>
<dbReference type="GO" id="GO:0006352">
    <property type="term" value="P:DNA-templated transcription initiation"/>
    <property type="evidence" value="ECO:0007669"/>
    <property type="project" value="InterPro"/>
</dbReference>
<reference evidence="8" key="1">
    <citation type="submission" date="2017-04" db="EMBL/GenBank/DDBJ databases">
        <authorList>
            <person name="Varghese N."/>
            <person name="Submissions S."/>
        </authorList>
    </citation>
    <scope>NUCLEOTIDE SEQUENCE [LARGE SCALE GENOMIC DNA]</scope>
    <source>
        <strain evidence="8">DSM 12126</strain>
    </source>
</reference>
<proteinExistence type="inferred from homology"/>
<keyword evidence="2" id="KW-0805">Transcription regulation</keyword>
<dbReference type="Gene3D" id="1.10.10.10">
    <property type="entry name" value="Winged helix-like DNA-binding domain superfamily/Winged helix DNA-binding domain"/>
    <property type="match status" value="1"/>
</dbReference>
<name>A0A1W2CTH2_9SPHI</name>
<evidence type="ECO:0000256" key="2">
    <source>
        <dbReference type="ARBA" id="ARBA00023015"/>
    </source>
</evidence>
<dbReference type="InterPro" id="IPR014327">
    <property type="entry name" value="RNA_pol_sigma70_bacteroid"/>
</dbReference>
<dbReference type="NCBIfam" id="TIGR02937">
    <property type="entry name" value="sigma70-ECF"/>
    <property type="match status" value="1"/>
</dbReference>
<dbReference type="PANTHER" id="PTHR43133">
    <property type="entry name" value="RNA POLYMERASE ECF-TYPE SIGMA FACTO"/>
    <property type="match status" value="1"/>
</dbReference>
<dbReference type="RefSeq" id="WP_084239997.1">
    <property type="nucleotide sequence ID" value="NZ_FWXT01000002.1"/>
</dbReference>
<dbReference type="Pfam" id="PF08281">
    <property type="entry name" value="Sigma70_r4_2"/>
    <property type="match status" value="1"/>
</dbReference>
<dbReference type="PANTHER" id="PTHR43133:SF46">
    <property type="entry name" value="RNA POLYMERASE SIGMA-70 FACTOR ECF SUBFAMILY"/>
    <property type="match status" value="1"/>
</dbReference>
<dbReference type="InterPro" id="IPR036388">
    <property type="entry name" value="WH-like_DNA-bd_sf"/>
</dbReference>
<organism evidence="7 8">
    <name type="scientific">Pedobacter africanus</name>
    <dbReference type="NCBI Taxonomy" id="151894"/>
    <lineage>
        <taxon>Bacteria</taxon>
        <taxon>Pseudomonadati</taxon>
        <taxon>Bacteroidota</taxon>
        <taxon>Sphingobacteriia</taxon>
        <taxon>Sphingobacteriales</taxon>
        <taxon>Sphingobacteriaceae</taxon>
        <taxon>Pedobacter</taxon>
    </lineage>
</organism>
<feature type="domain" description="RNA polymerase sigma-70 region 2" evidence="5">
    <location>
        <begin position="27"/>
        <end position="92"/>
    </location>
</feature>
<dbReference type="Pfam" id="PF04542">
    <property type="entry name" value="Sigma70_r2"/>
    <property type="match status" value="1"/>
</dbReference>
<keyword evidence="3" id="KW-0731">Sigma factor</keyword>
<sequence>MAVYSTHTDQELVTLLQSGDERAFDQLFRKFYPALCYFAKRYVPAQELAEEVVQDVMVKLWQRHVDFESFNSLKAFLYISIKNGCLDSAISEKRKLNRDNNWYQQQEQLEADVEEYIIQTEVLMEISQAIAMLPDQCRNIMKMSYEQGMSGKQIAEAMQITVSTVNNQKARGILLLRKILSYKGMATLMIIVNSKMFE</sequence>
<dbReference type="AlphaFoldDB" id="A0A1W2CTH2"/>
<keyword evidence="4" id="KW-0804">Transcription</keyword>
<dbReference type="InterPro" id="IPR007627">
    <property type="entry name" value="RNA_pol_sigma70_r2"/>
</dbReference>
<evidence type="ECO:0000259" key="5">
    <source>
        <dbReference type="Pfam" id="PF04542"/>
    </source>
</evidence>
<dbReference type="GO" id="GO:0016987">
    <property type="term" value="F:sigma factor activity"/>
    <property type="evidence" value="ECO:0007669"/>
    <property type="project" value="UniProtKB-KW"/>
</dbReference>
<dbReference type="Proteomes" id="UP000192756">
    <property type="component" value="Unassembled WGS sequence"/>
</dbReference>
<protein>
    <submittedName>
        <fullName evidence="7">RNA polymerase sigma-70 factor, ECF subfamily</fullName>
    </submittedName>
</protein>
<evidence type="ECO:0000313" key="7">
    <source>
        <dbReference type="EMBL" id="SMC88529.1"/>
    </source>
</evidence>
<dbReference type="SUPFAM" id="SSF88946">
    <property type="entry name" value="Sigma2 domain of RNA polymerase sigma factors"/>
    <property type="match status" value="1"/>
</dbReference>
<feature type="domain" description="RNA polymerase sigma factor 70 region 4 type 2" evidence="6">
    <location>
        <begin position="124"/>
        <end position="173"/>
    </location>
</feature>
<evidence type="ECO:0000313" key="8">
    <source>
        <dbReference type="Proteomes" id="UP000192756"/>
    </source>
</evidence>
<dbReference type="NCBIfam" id="TIGR02985">
    <property type="entry name" value="Sig70_bacteroi1"/>
    <property type="match status" value="1"/>
</dbReference>
<dbReference type="Gene3D" id="1.10.1740.10">
    <property type="match status" value="1"/>
</dbReference>
<dbReference type="InterPro" id="IPR013325">
    <property type="entry name" value="RNA_pol_sigma_r2"/>
</dbReference>
<accession>A0A1W2CTH2</accession>
<keyword evidence="8" id="KW-1185">Reference proteome</keyword>
<dbReference type="InterPro" id="IPR014284">
    <property type="entry name" value="RNA_pol_sigma-70_dom"/>
</dbReference>
<dbReference type="InterPro" id="IPR013324">
    <property type="entry name" value="RNA_pol_sigma_r3/r4-like"/>
</dbReference>
<dbReference type="STRING" id="151894.SAMN04488524_3200"/>
<dbReference type="InterPro" id="IPR013249">
    <property type="entry name" value="RNA_pol_sigma70_r4_t2"/>
</dbReference>
<comment type="similarity">
    <text evidence="1">Belongs to the sigma-70 factor family. ECF subfamily.</text>
</comment>
<dbReference type="SUPFAM" id="SSF88659">
    <property type="entry name" value="Sigma3 and sigma4 domains of RNA polymerase sigma factors"/>
    <property type="match status" value="1"/>
</dbReference>
<dbReference type="OrthoDB" id="656273at2"/>
<gene>
    <name evidence="7" type="ORF">SAMN04488524_3200</name>
</gene>
<evidence type="ECO:0000256" key="1">
    <source>
        <dbReference type="ARBA" id="ARBA00010641"/>
    </source>
</evidence>
<dbReference type="GO" id="GO:0003677">
    <property type="term" value="F:DNA binding"/>
    <property type="evidence" value="ECO:0007669"/>
    <property type="project" value="InterPro"/>
</dbReference>
<evidence type="ECO:0000256" key="3">
    <source>
        <dbReference type="ARBA" id="ARBA00023082"/>
    </source>
</evidence>